<feature type="domain" description="HTH gntR-type" evidence="5">
    <location>
        <begin position="7"/>
        <end position="75"/>
    </location>
</feature>
<dbReference type="InterPro" id="IPR036390">
    <property type="entry name" value="WH_DNA-bd_sf"/>
</dbReference>
<protein>
    <submittedName>
        <fullName evidence="6">FadR family transcriptional regulator</fullName>
    </submittedName>
</protein>
<accession>A0A8J7M8B4</accession>
<feature type="region of interest" description="Disordered" evidence="4">
    <location>
        <begin position="237"/>
        <end position="256"/>
    </location>
</feature>
<dbReference type="InterPro" id="IPR008920">
    <property type="entry name" value="TF_FadR/GntR_C"/>
</dbReference>
<evidence type="ECO:0000256" key="3">
    <source>
        <dbReference type="ARBA" id="ARBA00023163"/>
    </source>
</evidence>
<keyword evidence="1" id="KW-0805">Transcription regulation</keyword>
<dbReference type="SUPFAM" id="SSF48008">
    <property type="entry name" value="GntR ligand-binding domain-like"/>
    <property type="match status" value="1"/>
</dbReference>
<dbReference type="EMBL" id="JAEHHL010000005">
    <property type="protein sequence ID" value="MBK0399444.1"/>
    <property type="molecule type" value="Genomic_DNA"/>
</dbReference>
<dbReference type="InterPro" id="IPR036388">
    <property type="entry name" value="WH-like_DNA-bd_sf"/>
</dbReference>
<dbReference type="Gene3D" id="1.10.10.10">
    <property type="entry name" value="Winged helix-like DNA-binding domain superfamily/Winged helix DNA-binding domain"/>
    <property type="match status" value="1"/>
</dbReference>
<keyword evidence="2" id="KW-0238">DNA-binding</keyword>
<keyword evidence="3" id="KW-0804">Transcription</keyword>
<dbReference type="PROSITE" id="PS50949">
    <property type="entry name" value="HTH_GNTR"/>
    <property type="match status" value="1"/>
</dbReference>
<evidence type="ECO:0000256" key="2">
    <source>
        <dbReference type="ARBA" id="ARBA00023125"/>
    </source>
</evidence>
<keyword evidence="7" id="KW-1185">Reference proteome</keyword>
<dbReference type="GO" id="GO:0003700">
    <property type="term" value="F:DNA-binding transcription factor activity"/>
    <property type="evidence" value="ECO:0007669"/>
    <property type="project" value="InterPro"/>
</dbReference>
<evidence type="ECO:0000313" key="7">
    <source>
        <dbReference type="Proteomes" id="UP000655420"/>
    </source>
</evidence>
<dbReference type="CDD" id="cd07377">
    <property type="entry name" value="WHTH_GntR"/>
    <property type="match status" value="1"/>
</dbReference>
<dbReference type="SMART" id="SM00895">
    <property type="entry name" value="FCD"/>
    <property type="match status" value="1"/>
</dbReference>
<dbReference type="PANTHER" id="PTHR43537:SF5">
    <property type="entry name" value="UXU OPERON TRANSCRIPTIONAL REGULATOR"/>
    <property type="match status" value="1"/>
</dbReference>
<dbReference type="RefSeq" id="WP_200609650.1">
    <property type="nucleotide sequence ID" value="NZ_JAEHHL010000005.1"/>
</dbReference>
<sequence>MTEASRHGLNSSIALARIRQLASDGAAAGSRLPTERELAAETGVGRAAVRRALEALEAEGLIWRRQGKGTFVVQPPRAPALAGDLAANSNPMEVAEARITLEPQLARLSALRASPDDVARMRELAERIASSTDADARELWDGALHRLIARTAANGLLIAVFDLMEEVRRDDAWRMLRERARTQATGALYTRQHATIIDAIEHRDGPAAELAMRVHLRTVADNLRKIVDGDALHDESTAVPDAATPASGIGAGADAR</sequence>
<dbReference type="SUPFAM" id="SSF46785">
    <property type="entry name" value="Winged helix' DNA-binding domain"/>
    <property type="match status" value="1"/>
</dbReference>
<organism evidence="6 7">
    <name type="scientific">Thermohalobaculum xanthum</name>
    <dbReference type="NCBI Taxonomy" id="2753746"/>
    <lineage>
        <taxon>Bacteria</taxon>
        <taxon>Pseudomonadati</taxon>
        <taxon>Pseudomonadota</taxon>
        <taxon>Alphaproteobacteria</taxon>
        <taxon>Rhodobacterales</taxon>
        <taxon>Paracoccaceae</taxon>
        <taxon>Thermohalobaculum</taxon>
    </lineage>
</organism>
<dbReference type="Gene3D" id="1.20.120.530">
    <property type="entry name" value="GntR ligand-binding domain-like"/>
    <property type="match status" value="1"/>
</dbReference>
<name>A0A8J7M8B4_9RHOB</name>
<dbReference type="PANTHER" id="PTHR43537">
    <property type="entry name" value="TRANSCRIPTIONAL REGULATOR, GNTR FAMILY"/>
    <property type="match status" value="1"/>
</dbReference>
<reference evidence="6" key="1">
    <citation type="submission" date="2020-12" db="EMBL/GenBank/DDBJ databases">
        <title>Bacterial taxonomy.</title>
        <authorList>
            <person name="Pan X."/>
        </authorList>
    </citation>
    <scope>NUCLEOTIDE SEQUENCE</scope>
    <source>
        <strain evidence="6">M0105</strain>
    </source>
</reference>
<dbReference type="InterPro" id="IPR000524">
    <property type="entry name" value="Tscrpt_reg_HTH_GntR"/>
</dbReference>
<evidence type="ECO:0000256" key="4">
    <source>
        <dbReference type="SAM" id="MobiDB-lite"/>
    </source>
</evidence>
<dbReference type="PRINTS" id="PR00035">
    <property type="entry name" value="HTHGNTR"/>
</dbReference>
<proteinExistence type="predicted"/>
<dbReference type="Proteomes" id="UP000655420">
    <property type="component" value="Unassembled WGS sequence"/>
</dbReference>
<gene>
    <name evidence="6" type="ORF">H0I76_09595</name>
</gene>
<evidence type="ECO:0000259" key="5">
    <source>
        <dbReference type="PROSITE" id="PS50949"/>
    </source>
</evidence>
<evidence type="ECO:0000256" key="1">
    <source>
        <dbReference type="ARBA" id="ARBA00023015"/>
    </source>
</evidence>
<evidence type="ECO:0000313" key="6">
    <source>
        <dbReference type="EMBL" id="MBK0399444.1"/>
    </source>
</evidence>
<dbReference type="Pfam" id="PF07729">
    <property type="entry name" value="FCD"/>
    <property type="match status" value="1"/>
</dbReference>
<dbReference type="AlphaFoldDB" id="A0A8J7M8B4"/>
<comment type="caution">
    <text evidence="6">The sequence shown here is derived from an EMBL/GenBank/DDBJ whole genome shotgun (WGS) entry which is preliminary data.</text>
</comment>
<dbReference type="InterPro" id="IPR011711">
    <property type="entry name" value="GntR_C"/>
</dbReference>
<dbReference type="SMART" id="SM00345">
    <property type="entry name" value="HTH_GNTR"/>
    <property type="match status" value="1"/>
</dbReference>
<dbReference type="Pfam" id="PF00392">
    <property type="entry name" value="GntR"/>
    <property type="match status" value="1"/>
</dbReference>
<dbReference type="GO" id="GO:0003677">
    <property type="term" value="F:DNA binding"/>
    <property type="evidence" value="ECO:0007669"/>
    <property type="project" value="UniProtKB-KW"/>
</dbReference>